<keyword evidence="6" id="KW-1185">Reference proteome</keyword>
<evidence type="ECO:0000256" key="1">
    <source>
        <dbReference type="ARBA" id="ARBA00010759"/>
    </source>
</evidence>
<gene>
    <name evidence="5" type="ORF">THAPSDRAFT_10063</name>
</gene>
<evidence type="ECO:0000256" key="2">
    <source>
        <dbReference type="ARBA" id="ARBA00012175"/>
    </source>
</evidence>
<dbReference type="InterPro" id="IPR036821">
    <property type="entry name" value="Peptide_deformylase_sf"/>
</dbReference>
<dbReference type="Gene3D" id="3.90.45.10">
    <property type="entry name" value="Peptide deformylase"/>
    <property type="match status" value="1"/>
</dbReference>
<dbReference type="GeneID" id="7441959"/>
<comment type="function">
    <text evidence="3">Removes the formyl group from the N-terminal Met of newly synthesized proteins.</text>
</comment>
<comment type="similarity">
    <text evidence="1 3">Belongs to the polypeptide deformylase family.</text>
</comment>
<dbReference type="HAMAP" id="MF_00163">
    <property type="entry name" value="Pep_deformylase"/>
    <property type="match status" value="1"/>
</dbReference>
<reference evidence="5 6" key="1">
    <citation type="journal article" date="2004" name="Science">
        <title>The genome of the diatom Thalassiosira pseudonana: ecology, evolution, and metabolism.</title>
        <authorList>
            <person name="Armbrust E.V."/>
            <person name="Berges J.A."/>
            <person name="Bowler C."/>
            <person name="Green B.R."/>
            <person name="Martinez D."/>
            <person name="Putnam N.H."/>
            <person name="Zhou S."/>
            <person name="Allen A.E."/>
            <person name="Apt K.E."/>
            <person name="Bechner M."/>
            <person name="Brzezinski M.A."/>
            <person name="Chaal B.K."/>
            <person name="Chiovitti A."/>
            <person name="Davis A.K."/>
            <person name="Demarest M.S."/>
            <person name="Detter J.C."/>
            <person name="Glavina T."/>
            <person name="Goodstein D."/>
            <person name="Hadi M.Z."/>
            <person name="Hellsten U."/>
            <person name="Hildebrand M."/>
            <person name="Jenkins B.D."/>
            <person name="Jurka J."/>
            <person name="Kapitonov V.V."/>
            <person name="Kroger N."/>
            <person name="Lau W.W."/>
            <person name="Lane T.W."/>
            <person name="Larimer F.W."/>
            <person name="Lippmeier J.C."/>
            <person name="Lucas S."/>
            <person name="Medina M."/>
            <person name="Montsant A."/>
            <person name="Obornik M."/>
            <person name="Parker M.S."/>
            <person name="Palenik B."/>
            <person name="Pazour G.J."/>
            <person name="Richardson P.M."/>
            <person name="Rynearson T.A."/>
            <person name="Saito M.A."/>
            <person name="Schwartz D.C."/>
            <person name="Thamatrakoln K."/>
            <person name="Valentin K."/>
            <person name="Vardi A."/>
            <person name="Wilkerson F.P."/>
            <person name="Rokhsar D.S."/>
        </authorList>
    </citation>
    <scope>NUCLEOTIDE SEQUENCE [LARGE SCALE GENOMIC DNA]</scope>
    <source>
        <strain evidence="5 6">CCMP1335</strain>
    </source>
</reference>
<dbReference type="Pfam" id="PF01327">
    <property type="entry name" value="Pep_deformylase"/>
    <property type="match status" value="1"/>
</dbReference>
<evidence type="ECO:0000256" key="4">
    <source>
        <dbReference type="SAM" id="MobiDB-lite"/>
    </source>
</evidence>
<evidence type="ECO:0000313" key="5">
    <source>
        <dbReference type="EMBL" id="EED88398.1"/>
    </source>
</evidence>
<dbReference type="PRINTS" id="PR01576">
    <property type="entry name" value="PDEFORMYLASE"/>
</dbReference>
<sequence length="549" mass="61080">MVSLRQTTISGIAFLHHRIAPLHEIHRVVASALASPRARPLLDVDVDSDTSSTITTTDGDDVDIQRRRMFSMIICTSILPMYQVNARDVDQANPSYTSENLPGISSIYDEKLRNYSNPHLPNWKGTALTRLSLSDAASQITNQMNMQTNTSPTLPMGRWPDPILRHSSSPVSSCVFNNDHQLKQLQLVARALRNTARKEGAVGLAAQQCGVDGSLVFIDGIKKTHRSINQQLEMSFGELLDGAFGQRSWRNSKKEVSGEGAYDDDIFAINKLSLTKQQPQREAEGGVFLVNPRIVHRSTESEMLVWTEECLVLPPVFRATLVRDAEVTIEYESLETLDESSPGDSLCGVTKQITLKGELARCAQHEMDHDRGVLIVDHVGLNELLSIAGDSFMADIENSDGLHEERIERAFSREVSESTLLPSAGRNVPLAFENYREYHTKVTNVQSNSNLDKRPWFVQPSSASEEGVTSSKTIDKRPLDPNTTARDCDNTCMEERKRIIAERRAMMKQSRSNTNRGDVLKLSEQRATLYGTSYSGLPSSACTIPEFCP</sequence>
<feature type="region of interest" description="Disordered" evidence="4">
    <location>
        <begin position="453"/>
        <end position="489"/>
    </location>
</feature>
<dbReference type="EC" id="3.5.1.88" evidence="2 3"/>
<dbReference type="InParanoid" id="B8CD34"/>
<dbReference type="InterPro" id="IPR023635">
    <property type="entry name" value="Peptide_deformylase"/>
</dbReference>
<dbReference type="GO" id="GO:0046872">
    <property type="term" value="F:metal ion binding"/>
    <property type="evidence" value="ECO:0007669"/>
    <property type="project" value="UniProtKB-KW"/>
</dbReference>
<dbReference type="OMA" id="RCAQHEM"/>
<dbReference type="PANTHER" id="PTHR10458">
    <property type="entry name" value="PEPTIDE DEFORMYLASE"/>
    <property type="match status" value="1"/>
</dbReference>
<dbReference type="EMBL" id="CM000650">
    <property type="protein sequence ID" value="EED88398.1"/>
    <property type="molecule type" value="Genomic_DNA"/>
</dbReference>
<reference evidence="5 6" key="2">
    <citation type="journal article" date="2008" name="Nature">
        <title>The Phaeodactylum genome reveals the evolutionary history of diatom genomes.</title>
        <authorList>
            <person name="Bowler C."/>
            <person name="Allen A.E."/>
            <person name="Badger J.H."/>
            <person name="Grimwood J."/>
            <person name="Jabbari K."/>
            <person name="Kuo A."/>
            <person name="Maheswari U."/>
            <person name="Martens C."/>
            <person name="Maumus F."/>
            <person name="Otillar R.P."/>
            <person name="Rayko E."/>
            <person name="Salamov A."/>
            <person name="Vandepoele K."/>
            <person name="Beszteri B."/>
            <person name="Gruber A."/>
            <person name="Heijde M."/>
            <person name="Katinka M."/>
            <person name="Mock T."/>
            <person name="Valentin K."/>
            <person name="Verret F."/>
            <person name="Berges J.A."/>
            <person name="Brownlee C."/>
            <person name="Cadoret J.P."/>
            <person name="Chiovitti A."/>
            <person name="Choi C.J."/>
            <person name="Coesel S."/>
            <person name="De Martino A."/>
            <person name="Detter J.C."/>
            <person name="Durkin C."/>
            <person name="Falciatore A."/>
            <person name="Fournet J."/>
            <person name="Haruta M."/>
            <person name="Huysman M.J."/>
            <person name="Jenkins B.D."/>
            <person name="Jiroutova K."/>
            <person name="Jorgensen R.E."/>
            <person name="Joubert Y."/>
            <person name="Kaplan A."/>
            <person name="Kroger N."/>
            <person name="Kroth P.G."/>
            <person name="La Roche J."/>
            <person name="Lindquist E."/>
            <person name="Lommer M."/>
            <person name="Martin-Jezequel V."/>
            <person name="Lopez P.J."/>
            <person name="Lucas S."/>
            <person name="Mangogna M."/>
            <person name="McGinnis K."/>
            <person name="Medlin L.K."/>
            <person name="Montsant A."/>
            <person name="Oudot-Le Secq M.P."/>
            <person name="Napoli C."/>
            <person name="Obornik M."/>
            <person name="Parker M.S."/>
            <person name="Petit J.L."/>
            <person name="Porcel B.M."/>
            <person name="Poulsen N."/>
            <person name="Robison M."/>
            <person name="Rychlewski L."/>
            <person name="Rynearson T.A."/>
            <person name="Schmutz J."/>
            <person name="Shapiro H."/>
            <person name="Siaut M."/>
            <person name="Stanley M."/>
            <person name="Sussman M.R."/>
            <person name="Taylor A.R."/>
            <person name="Vardi A."/>
            <person name="von Dassow P."/>
            <person name="Vyverman W."/>
            <person name="Willis A."/>
            <person name="Wyrwicz L.S."/>
            <person name="Rokhsar D.S."/>
            <person name="Weissenbach J."/>
            <person name="Armbrust E.V."/>
            <person name="Green B.R."/>
            <person name="Van de Peer Y."/>
            <person name="Grigoriev I.V."/>
        </authorList>
    </citation>
    <scope>NUCLEOTIDE SEQUENCE [LARGE SCALE GENOMIC DNA]</scope>
    <source>
        <strain evidence="5 6">CCMP1335</strain>
    </source>
</reference>
<dbReference type="GO" id="GO:0042586">
    <property type="term" value="F:peptide deformylase activity"/>
    <property type="evidence" value="ECO:0007669"/>
    <property type="project" value="UniProtKB-EC"/>
</dbReference>
<dbReference type="RefSeq" id="XP_002294043.1">
    <property type="nucleotide sequence ID" value="XM_002294007.1"/>
</dbReference>
<keyword evidence="3" id="KW-0479">Metal-binding</keyword>
<dbReference type="PANTHER" id="PTHR10458:SF22">
    <property type="entry name" value="PEPTIDE DEFORMYLASE"/>
    <property type="match status" value="1"/>
</dbReference>
<name>B8CD34_THAPS</name>
<dbReference type="GO" id="GO:0006412">
    <property type="term" value="P:translation"/>
    <property type="evidence" value="ECO:0007669"/>
    <property type="project" value="UniProtKB-KW"/>
</dbReference>
<keyword evidence="3" id="KW-0378">Hydrolase</keyword>
<organism evidence="5 6">
    <name type="scientific">Thalassiosira pseudonana</name>
    <name type="common">Marine diatom</name>
    <name type="synonym">Cyclotella nana</name>
    <dbReference type="NCBI Taxonomy" id="35128"/>
    <lineage>
        <taxon>Eukaryota</taxon>
        <taxon>Sar</taxon>
        <taxon>Stramenopiles</taxon>
        <taxon>Ochrophyta</taxon>
        <taxon>Bacillariophyta</taxon>
        <taxon>Coscinodiscophyceae</taxon>
        <taxon>Thalassiosirophycidae</taxon>
        <taxon>Thalassiosirales</taxon>
        <taxon>Thalassiosiraceae</taxon>
        <taxon>Thalassiosira</taxon>
    </lineage>
</organism>
<evidence type="ECO:0000256" key="3">
    <source>
        <dbReference type="RuleBase" id="RU362111"/>
    </source>
</evidence>
<dbReference type="SUPFAM" id="SSF56420">
    <property type="entry name" value="Peptide deformylase"/>
    <property type="match status" value="2"/>
</dbReference>
<comment type="catalytic activity">
    <reaction evidence="3">
        <text>N-terminal N-formyl-L-methionyl-[peptide] + H2O = N-terminal L-methionyl-[peptide] + formate</text>
        <dbReference type="Rhea" id="RHEA:24420"/>
        <dbReference type="Rhea" id="RHEA-COMP:10639"/>
        <dbReference type="Rhea" id="RHEA-COMP:10640"/>
        <dbReference type="ChEBI" id="CHEBI:15377"/>
        <dbReference type="ChEBI" id="CHEBI:15740"/>
        <dbReference type="ChEBI" id="CHEBI:49298"/>
        <dbReference type="ChEBI" id="CHEBI:64731"/>
        <dbReference type="EC" id="3.5.1.88"/>
    </reaction>
</comment>
<dbReference type="HOGENOM" id="CLU_496548_0_0_1"/>
<dbReference type="KEGG" id="tps:THAPSDRAFT_10063"/>
<feature type="compositionally biased region" description="Polar residues" evidence="4">
    <location>
        <begin position="459"/>
        <end position="472"/>
    </location>
</feature>
<dbReference type="STRING" id="35128.B8CD34"/>
<protein>
    <recommendedName>
        <fullName evidence="2 3">Peptide deformylase</fullName>
        <ecNumber evidence="2 3">3.5.1.88</ecNumber>
    </recommendedName>
</protein>
<dbReference type="PaxDb" id="35128-Thaps10063"/>
<accession>B8CD34</accession>
<dbReference type="Proteomes" id="UP000001449">
    <property type="component" value="Chromosome 15"/>
</dbReference>
<keyword evidence="3" id="KW-0648">Protein biosynthesis</keyword>
<dbReference type="eggNOG" id="KOG3137">
    <property type="taxonomic scope" value="Eukaryota"/>
</dbReference>
<evidence type="ECO:0000313" key="6">
    <source>
        <dbReference type="Proteomes" id="UP000001449"/>
    </source>
</evidence>
<proteinExistence type="inferred from homology"/>
<dbReference type="AlphaFoldDB" id="B8CD34"/>